<reference evidence="1 2" key="1">
    <citation type="submission" date="2016-08" db="EMBL/GenBank/DDBJ databases">
        <title>A Parts List for Fungal Cellulosomes Revealed by Comparative Genomics.</title>
        <authorList>
            <consortium name="DOE Joint Genome Institute"/>
            <person name="Haitjema C.H."/>
            <person name="Gilmore S.P."/>
            <person name="Henske J.K."/>
            <person name="Solomon K.V."/>
            <person name="De Groot R."/>
            <person name="Kuo A."/>
            <person name="Mondo S.J."/>
            <person name="Salamov A.A."/>
            <person name="Labutti K."/>
            <person name="Zhao Z."/>
            <person name="Chiniquy J."/>
            <person name="Barry K."/>
            <person name="Brewer H.M."/>
            <person name="Purvine S.O."/>
            <person name="Wright A.T."/>
            <person name="Boxma B."/>
            <person name="Van Alen T."/>
            <person name="Hackstein J.H."/>
            <person name="Baker S.E."/>
            <person name="Grigoriev I.V."/>
            <person name="O'Malley M.A."/>
        </authorList>
    </citation>
    <scope>NUCLEOTIDE SEQUENCE [LARGE SCALE GENOMIC DNA]</scope>
    <source>
        <strain evidence="1 2">S4</strain>
    </source>
</reference>
<dbReference type="EMBL" id="MCFG01000235">
    <property type="protein sequence ID" value="ORX77757.1"/>
    <property type="molecule type" value="Genomic_DNA"/>
</dbReference>
<dbReference type="Proteomes" id="UP000193944">
    <property type="component" value="Unassembled WGS sequence"/>
</dbReference>
<proteinExistence type="predicted"/>
<evidence type="ECO:0000313" key="2">
    <source>
        <dbReference type="Proteomes" id="UP000193944"/>
    </source>
</evidence>
<comment type="caution">
    <text evidence="1">The sequence shown here is derived from an EMBL/GenBank/DDBJ whole genome shotgun (WGS) entry which is preliminary data.</text>
</comment>
<dbReference type="AlphaFoldDB" id="A0A1Y1WW32"/>
<sequence>MNIIMIYYIKRAWIISIPEYILPFDRYLVQRCAQDSTSNKLDSYNINKELNQYPNTNINNIQNNNNNYDTFLNTSNKTLENYSTIKNEFQLIDEDKSKSSNINTNQNENIPNTTNPIYLLLEAFKTVDK</sequence>
<organism evidence="1 2">
    <name type="scientific">Anaeromyces robustus</name>
    <dbReference type="NCBI Taxonomy" id="1754192"/>
    <lineage>
        <taxon>Eukaryota</taxon>
        <taxon>Fungi</taxon>
        <taxon>Fungi incertae sedis</taxon>
        <taxon>Chytridiomycota</taxon>
        <taxon>Chytridiomycota incertae sedis</taxon>
        <taxon>Neocallimastigomycetes</taxon>
        <taxon>Neocallimastigales</taxon>
        <taxon>Neocallimastigaceae</taxon>
        <taxon>Anaeromyces</taxon>
    </lineage>
</organism>
<name>A0A1Y1WW32_9FUNG</name>
<protein>
    <submittedName>
        <fullName evidence="1">Uncharacterized protein</fullName>
    </submittedName>
</protein>
<reference evidence="1 2" key="2">
    <citation type="submission" date="2016-08" db="EMBL/GenBank/DDBJ databases">
        <title>Pervasive Adenine N6-methylation of Active Genes in Fungi.</title>
        <authorList>
            <consortium name="DOE Joint Genome Institute"/>
            <person name="Mondo S.J."/>
            <person name="Dannebaum R.O."/>
            <person name="Kuo R.C."/>
            <person name="Labutti K."/>
            <person name="Haridas S."/>
            <person name="Kuo A."/>
            <person name="Salamov A."/>
            <person name="Ahrendt S.R."/>
            <person name="Lipzen A."/>
            <person name="Sullivan W."/>
            <person name="Andreopoulos W.B."/>
            <person name="Clum A."/>
            <person name="Lindquist E."/>
            <person name="Daum C."/>
            <person name="Ramamoorthy G.K."/>
            <person name="Gryganskyi A."/>
            <person name="Culley D."/>
            <person name="Magnuson J.K."/>
            <person name="James T.Y."/>
            <person name="O'Malley M.A."/>
            <person name="Stajich J.E."/>
            <person name="Spatafora J.W."/>
            <person name="Visel A."/>
            <person name="Grigoriev I.V."/>
        </authorList>
    </citation>
    <scope>NUCLEOTIDE SEQUENCE [LARGE SCALE GENOMIC DNA]</scope>
    <source>
        <strain evidence="1 2">S4</strain>
    </source>
</reference>
<evidence type="ECO:0000313" key="1">
    <source>
        <dbReference type="EMBL" id="ORX77757.1"/>
    </source>
</evidence>
<accession>A0A1Y1WW32</accession>
<gene>
    <name evidence="1" type="ORF">BCR32DRAFT_302308</name>
</gene>
<keyword evidence="2" id="KW-1185">Reference proteome</keyword>